<organism evidence="1">
    <name type="scientific">Pithovirus LCPAC001</name>
    <dbReference type="NCBI Taxonomy" id="2506585"/>
    <lineage>
        <taxon>Viruses</taxon>
        <taxon>Pithoviruses</taxon>
    </lineage>
</organism>
<sequence length="274" mass="31784">MELNTPYNKICWLASHNAYANSQEGWIYAQQYLSLNEQFKRGVRCFLLDFHWYENTSCVVGPFSIGKDVRYMALMHGEDKTLNKLQYPHSPRKVSWLLNKVKLWLKNDPNAIITLIIEDYTGNEGHNKLIKMLKTRSLFDKCYVVEDNTSLTLNEMITTDKRLIIITSHNSELTRNSPIVMTNEILKENKFDLKKYPQGDEVLRLDGQLSLFNHFNSFNIPGSNYAKINAHKSIISRINKFKSKFGCYPNYIALDFLDQGDGQDVVDIINTKNI</sequence>
<proteinExistence type="predicted"/>
<dbReference type="PANTHER" id="PTHR13593:SF140">
    <property type="entry name" value="PLC-LIKE PHOSPHODIESTERASE"/>
    <property type="match status" value="1"/>
</dbReference>
<protein>
    <submittedName>
        <fullName evidence="1">Uncharacterized protein</fullName>
    </submittedName>
</protein>
<gene>
    <name evidence="1" type="ORF">LCPAC001_01840</name>
</gene>
<name>A0A481Z2V0_9VIRU</name>
<dbReference type="GO" id="GO:0006629">
    <property type="term" value="P:lipid metabolic process"/>
    <property type="evidence" value="ECO:0007669"/>
    <property type="project" value="InterPro"/>
</dbReference>
<accession>A0A481Z2V0</accession>
<dbReference type="EMBL" id="MK500434">
    <property type="protein sequence ID" value="QBK89671.1"/>
    <property type="molecule type" value="Genomic_DNA"/>
</dbReference>
<dbReference type="GO" id="GO:0008081">
    <property type="term" value="F:phosphoric diester hydrolase activity"/>
    <property type="evidence" value="ECO:0007669"/>
    <property type="project" value="InterPro"/>
</dbReference>
<evidence type="ECO:0000313" key="1">
    <source>
        <dbReference type="EMBL" id="QBK89671.1"/>
    </source>
</evidence>
<dbReference type="PANTHER" id="PTHR13593">
    <property type="match status" value="1"/>
</dbReference>
<dbReference type="InterPro" id="IPR051057">
    <property type="entry name" value="PI-PLC_domain"/>
</dbReference>
<dbReference type="Gene3D" id="3.20.20.190">
    <property type="entry name" value="Phosphatidylinositol (PI) phosphodiesterase"/>
    <property type="match status" value="1"/>
</dbReference>
<dbReference type="SUPFAM" id="SSF51695">
    <property type="entry name" value="PLC-like phosphodiesterases"/>
    <property type="match status" value="1"/>
</dbReference>
<dbReference type="Pfam" id="PF26146">
    <property type="entry name" value="PI-PLC_X"/>
    <property type="match status" value="1"/>
</dbReference>
<dbReference type="InterPro" id="IPR017946">
    <property type="entry name" value="PLC-like_Pdiesterase_TIM-brl"/>
</dbReference>
<reference evidence="1" key="1">
    <citation type="journal article" date="2019" name="MBio">
        <title>Virus Genomes from Deep Sea Sediments Expand the Ocean Megavirome and Support Independent Origins of Viral Gigantism.</title>
        <authorList>
            <person name="Backstrom D."/>
            <person name="Yutin N."/>
            <person name="Jorgensen S.L."/>
            <person name="Dharamshi J."/>
            <person name="Homa F."/>
            <person name="Zaremba-Niedwiedzka K."/>
            <person name="Spang A."/>
            <person name="Wolf Y.I."/>
            <person name="Koonin E.V."/>
            <person name="Ettema T.J."/>
        </authorList>
    </citation>
    <scope>NUCLEOTIDE SEQUENCE</scope>
</reference>